<keyword evidence="2" id="KW-0433">Leucine-rich repeat</keyword>
<dbReference type="Pfam" id="PF00931">
    <property type="entry name" value="NB-ARC"/>
    <property type="match status" value="1"/>
</dbReference>
<accession>A0A3B6BYE2</accession>
<dbReference type="InterPro" id="IPR027417">
    <property type="entry name" value="P-loop_NTPase"/>
</dbReference>
<dbReference type="Pfam" id="PF25019">
    <property type="entry name" value="LRR_R13L1-DRL21"/>
    <property type="match status" value="1"/>
</dbReference>
<evidence type="ECO:0000256" key="1">
    <source>
        <dbReference type="ARBA" id="ARBA00008894"/>
    </source>
</evidence>
<dbReference type="SUPFAM" id="SSF52540">
    <property type="entry name" value="P-loop containing nucleoside triphosphate hydrolases"/>
    <property type="match status" value="1"/>
</dbReference>
<dbReference type="GO" id="GO:0006952">
    <property type="term" value="P:defense response"/>
    <property type="evidence" value="ECO:0007669"/>
    <property type="project" value="UniProtKB-KW"/>
</dbReference>
<dbReference type="OrthoDB" id="694303at2759"/>
<dbReference type="Gramene" id="TraesCS2B02G061600.1">
    <property type="protein sequence ID" value="TraesCS2B02G061600.1"/>
    <property type="gene ID" value="TraesCS2B02G061600"/>
</dbReference>
<feature type="domain" description="Disease resistance N-terminal" evidence="7">
    <location>
        <begin position="80"/>
        <end position="162"/>
    </location>
</feature>
<evidence type="ECO:0000256" key="5">
    <source>
        <dbReference type="ARBA" id="ARBA00022821"/>
    </source>
</evidence>
<dbReference type="PANTHER" id="PTHR47186:SF3">
    <property type="entry name" value="OS09G0267800 PROTEIN"/>
    <property type="match status" value="1"/>
</dbReference>
<dbReference type="Proteomes" id="UP000019116">
    <property type="component" value="Chromosome 2B"/>
</dbReference>
<dbReference type="Gramene" id="TraesCS2B03G0128700.1">
    <property type="protein sequence ID" value="TraesCS2B03G0128700.1.CDS"/>
    <property type="gene ID" value="TraesCS2B03G0128700"/>
</dbReference>
<feature type="domain" description="R13L1/DRL21-like LRR repeat region" evidence="8">
    <location>
        <begin position="597"/>
        <end position="722"/>
    </location>
</feature>
<dbReference type="EnsemblPlants" id="TraesCS2B02G061600.1">
    <property type="protein sequence ID" value="TraesCS2B02G061600.1"/>
    <property type="gene ID" value="TraesCS2B02G061600"/>
</dbReference>
<keyword evidence="10" id="KW-1185">Reference proteome</keyword>
<dbReference type="AlphaFoldDB" id="A0A3B6BYE2"/>
<evidence type="ECO:0000313" key="10">
    <source>
        <dbReference type="Proteomes" id="UP000019116"/>
    </source>
</evidence>
<dbReference type="SUPFAM" id="SSF52058">
    <property type="entry name" value="L domain-like"/>
    <property type="match status" value="2"/>
</dbReference>
<evidence type="ECO:0000256" key="2">
    <source>
        <dbReference type="ARBA" id="ARBA00022614"/>
    </source>
</evidence>
<evidence type="ECO:0000259" key="8">
    <source>
        <dbReference type="Pfam" id="PF25019"/>
    </source>
</evidence>
<keyword evidence="3" id="KW-0677">Repeat</keyword>
<keyword evidence="4" id="KW-0547">Nucleotide-binding</keyword>
<protein>
    <recommendedName>
        <fullName evidence="11">NB-ARC domain-containing protein</fullName>
    </recommendedName>
</protein>
<feature type="domain" description="NB-ARC" evidence="6">
    <location>
        <begin position="285"/>
        <end position="375"/>
    </location>
</feature>
<dbReference type="PANTHER" id="PTHR47186">
    <property type="entry name" value="LEUCINE-RICH REPEAT-CONTAINING PROTEIN 57"/>
    <property type="match status" value="1"/>
</dbReference>
<sequence>MGCFRRCRNGQGDETTATTTRNNKKQARHYLASACANNNLSSELVYDSKASLGRYWSRSLFFPASETPSEIAGWVASPFISRLVDKVCSYAGDQGQNTTEKLRIVEKKLSSIQITLSIAERVQARNTTMGSWLQRIKDAAFQAEDVLDSFHCLVLQAQDEDKGKVSSVTSPTAGSSSTSTTVTTTASTITSSGSAVKQPICVRKRFHFSDEHINELISAVDRLVEIESEMPMFLKLVEPEDKRTDQPIQLRTTTSMQGLSKFFGRVNEEKHLGRLLTQVNEQSSQPYDVISIVGIGGVENFDVGRLTKEMVQSGNLPICADLKSISSLDQAQWILEEKLKGKRILIVLDDVWNEFSSQWENLCKPLQFAGKGSKLSFIEKVSNQEDHYVVHNLIHDFAESVSNGEYFRIDDDFEKNSRNVCIPRNVRHLYVTASNILYMSLEEFKESKRNLRSLIISNAQEGSSSKRIASSNFNHVLDQTLQELRSLRVLVLHNPDGILPENIGHLEHLRYLNIHESRSFVNVPKSLFKLYHLQGLSLQTQDRIMKKELQEGLSRLTQLRYLKAQKKTISGIELIGRLRSLKELEEYEVGSNMKHNICQLGELDELQGKLTITNLQNVRCREEANGAKLFKKKNLNKLTLWWNHLKHSITSSDHESVFEGLKPNRNLRELCVKHYMGIKSPVWLSSEYLSNIHHIELLSCHNWEILPPFGSLPFLRILKIMHLKKLENIDSGFYGKAAEAFPSLQELLFEGMTQWKGWSGVENNQHAFSRLRDIRIKKCNELMGPLPLPPSVNKIKISVSDLTSKNITSCEPEDTADVNTFFSVQLSLDGLEFLIRSLQTSSLATVHVLDISCDYLEALDKAHEEWLQQLTSVKELHFTGCLELTSLPSNMILLTSLESLYIEQCPKLELLPLMGLPLSLNKLTVIRCRKTFGQLCSEINTSNNTTVIVKEPLNATKRART</sequence>
<dbReference type="Gene3D" id="1.20.5.4130">
    <property type="match status" value="1"/>
</dbReference>
<evidence type="ECO:0000259" key="6">
    <source>
        <dbReference type="Pfam" id="PF00931"/>
    </source>
</evidence>
<name>A0A3B6BYE2_WHEAT</name>
<evidence type="ECO:0000259" key="7">
    <source>
        <dbReference type="Pfam" id="PF18052"/>
    </source>
</evidence>
<organism evidence="9">
    <name type="scientific">Triticum aestivum</name>
    <name type="common">Wheat</name>
    <dbReference type="NCBI Taxonomy" id="4565"/>
    <lineage>
        <taxon>Eukaryota</taxon>
        <taxon>Viridiplantae</taxon>
        <taxon>Streptophyta</taxon>
        <taxon>Embryophyta</taxon>
        <taxon>Tracheophyta</taxon>
        <taxon>Spermatophyta</taxon>
        <taxon>Magnoliopsida</taxon>
        <taxon>Liliopsida</taxon>
        <taxon>Poales</taxon>
        <taxon>Poaceae</taxon>
        <taxon>BOP clade</taxon>
        <taxon>Pooideae</taxon>
        <taxon>Triticodae</taxon>
        <taxon>Triticeae</taxon>
        <taxon>Triticinae</taxon>
        <taxon>Triticum</taxon>
    </lineage>
</organism>
<dbReference type="SMR" id="A0A3B6BYE2"/>
<keyword evidence="5" id="KW-0611">Plant defense</keyword>
<evidence type="ECO:0000256" key="4">
    <source>
        <dbReference type="ARBA" id="ARBA00022741"/>
    </source>
</evidence>
<dbReference type="Gene3D" id="3.40.50.300">
    <property type="entry name" value="P-loop containing nucleotide triphosphate hydrolases"/>
    <property type="match status" value="1"/>
</dbReference>
<evidence type="ECO:0008006" key="11">
    <source>
        <dbReference type="Google" id="ProtNLM"/>
    </source>
</evidence>
<dbReference type="InterPro" id="IPR056789">
    <property type="entry name" value="LRR_R13L1-DRL21"/>
</dbReference>
<evidence type="ECO:0000313" key="9">
    <source>
        <dbReference type="EnsemblPlants" id="TraesCS2B02G061600.1"/>
    </source>
</evidence>
<dbReference type="GO" id="GO:0051707">
    <property type="term" value="P:response to other organism"/>
    <property type="evidence" value="ECO:0007669"/>
    <property type="project" value="UniProtKB-ARBA"/>
</dbReference>
<reference evidence="9" key="1">
    <citation type="submission" date="2018-08" db="EMBL/GenBank/DDBJ databases">
        <authorList>
            <person name="Rossello M."/>
        </authorList>
    </citation>
    <scope>NUCLEOTIDE SEQUENCE [LARGE SCALE GENOMIC DNA]</scope>
    <source>
        <strain evidence="9">cv. Chinese Spring</strain>
    </source>
</reference>
<evidence type="ECO:0000256" key="3">
    <source>
        <dbReference type="ARBA" id="ARBA00022737"/>
    </source>
</evidence>
<dbReference type="Gene3D" id="3.80.10.10">
    <property type="entry name" value="Ribonuclease Inhibitor"/>
    <property type="match status" value="2"/>
</dbReference>
<dbReference type="Pfam" id="PF18052">
    <property type="entry name" value="Rx_N"/>
    <property type="match status" value="1"/>
</dbReference>
<dbReference type="STRING" id="4565.A0A3B6BYE2"/>
<comment type="similarity">
    <text evidence="1">Belongs to the disease resistance NB-LRR family.</text>
</comment>
<dbReference type="InterPro" id="IPR041118">
    <property type="entry name" value="Rx_N"/>
</dbReference>
<proteinExistence type="inferred from homology"/>
<dbReference type="GO" id="GO:0043531">
    <property type="term" value="F:ADP binding"/>
    <property type="evidence" value="ECO:0007669"/>
    <property type="project" value="InterPro"/>
</dbReference>
<dbReference type="InterPro" id="IPR002182">
    <property type="entry name" value="NB-ARC"/>
</dbReference>
<reference evidence="9" key="2">
    <citation type="submission" date="2018-10" db="UniProtKB">
        <authorList>
            <consortium name="EnsemblPlants"/>
        </authorList>
    </citation>
    <scope>IDENTIFICATION</scope>
</reference>
<dbReference type="InterPro" id="IPR032675">
    <property type="entry name" value="LRR_dom_sf"/>
</dbReference>